<dbReference type="InterPro" id="IPR019734">
    <property type="entry name" value="TPR_rpt"/>
</dbReference>
<evidence type="ECO:0008006" key="3">
    <source>
        <dbReference type="Google" id="ProtNLM"/>
    </source>
</evidence>
<evidence type="ECO:0000313" key="2">
    <source>
        <dbReference type="Proteomes" id="UP000593892"/>
    </source>
</evidence>
<protein>
    <recommendedName>
        <fullName evidence="3">Tetratricopeptide repeat protein</fullName>
    </recommendedName>
</protein>
<proteinExistence type="predicted"/>
<keyword evidence="2" id="KW-1185">Reference proteome</keyword>
<name>A0A7S7NQC8_PALFE</name>
<dbReference type="SUPFAM" id="SSF48452">
    <property type="entry name" value="TPR-like"/>
    <property type="match status" value="1"/>
</dbReference>
<dbReference type="InterPro" id="IPR011990">
    <property type="entry name" value="TPR-like_helical_dom_sf"/>
</dbReference>
<gene>
    <name evidence="1" type="ORF">IRI77_34565</name>
</gene>
<evidence type="ECO:0000313" key="1">
    <source>
        <dbReference type="EMBL" id="QOY87808.1"/>
    </source>
</evidence>
<dbReference type="EMBL" id="CP063849">
    <property type="protein sequence ID" value="QOY87808.1"/>
    <property type="molecule type" value="Genomic_DNA"/>
</dbReference>
<reference evidence="1 2" key="1">
    <citation type="submission" date="2020-10" db="EMBL/GenBank/DDBJ databases">
        <title>Complete genome sequence of Paludibaculum fermentans P105T, a facultatively anaerobic acidobacterium capable of dissimilatory Fe(III) reduction.</title>
        <authorList>
            <person name="Dedysh S.N."/>
            <person name="Beletsky A.V."/>
            <person name="Kulichevskaya I.S."/>
            <person name="Mardanov A.V."/>
            <person name="Ravin N.V."/>
        </authorList>
    </citation>
    <scope>NUCLEOTIDE SEQUENCE [LARGE SCALE GENOMIC DNA]</scope>
    <source>
        <strain evidence="1 2">P105</strain>
    </source>
</reference>
<sequence length="223" mass="23988">MSSDGSFEFRSLPAGSYEVRLTNLQGDVFSKQIVNVPSMTAVRFDISSLTGVNPKSTGPVSYYRLSHQVPGKALKLWQKAVKAAKAGHSEESAELLDKALASDGQFADALHLRGVYALQAKDFALASNLLSHAATLDESNPNFLADAAFGHFAAQSPAQALQYARSALRLDPANKKANYVFGLTMLRQGNQGEETVHALQEASTLFPSAARVLNQLRSSGPHR</sequence>
<dbReference type="SMART" id="SM00028">
    <property type="entry name" value="TPR"/>
    <property type="match status" value="3"/>
</dbReference>
<accession>A0A7S7NQC8</accession>
<dbReference type="AlphaFoldDB" id="A0A7S7NQC8"/>
<dbReference type="Proteomes" id="UP000593892">
    <property type="component" value="Chromosome"/>
</dbReference>
<dbReference type="Gene3D" id="1.25.40.10">
    <property type="entry name" value="Tetratricopeptide repeat domain"/>
    <property type="match status" value="2"/>
</dbReference>
<organism evidence="1 2">
    <name type="scientific">Paludibaculum fermentans</name>
    <dbReference type="NCBI Taxonomy" id="1473598"/>
    <lineage>
        <taxon>Bacteria</taxon>
        <taxon>Pseudomonadati</taxon>
        <taxon>Acidobacteriota</taxon>
        <taxon>Terriglobia</taxon>
        <taxon>Bryobacterales</taxon>
        <taxon>Bryobacteraceae</taxon>
        <taxon>Paludibaculum</taxon>
    </lineage>
</organism>
<dbReference type="RefSeq" id="WP_194449475.1">
    <property type="nucleotide sequence ID" value="NZ_CP063849.1"/>
</dbReference>
<dbReference type="KEGG" id="pfer:IRI77_34565"/>